<feature type="domain" description="MgtC/SapB/SrpB/YhiD N-terminal" evidence="2">
    <location>
        <begin position="8"/>
        <end position="125"/>
    </location>
</feature>
<dbReference type="PANTHER" id="PTHR39084">
    <property type="entry name" value="MEMBRANE PROTEIN-RELATED"/>
    <property type="match status" value="1"/>
</dbReference>
<dbReference type="EMBL" id="PVLR01000028">
    <property type="protein sequence ID" value="PRD68540.1"/>
    <property type="molecule type" value="Genomic_DNA"/>
</dbReference>
<dbReference type="InterPro" id="IPR049177">
    <property type="entry name" value="MgtC_SapB_SrpB_YhiD_N"/>
</dbReference>
<feature type="transmembrane region" description="Helical" evidence="1">
    <location>
        <begin position="345"/>
        <end position="365"/>
    </location>
</feature>
<feature type="domain" description="DUF4010" evidence="3">
    <location>
        <begin position="176"/>
        <end position="398"/>
    </location>
</feature>
<gene>
    <name evidence="4" type="ORF">C6P61_10745</name>
</gene>
<proteinExistence type="predicted"/>
<feature type="transmembrane region" description="Helical" evidence="1">
    <location>
        <begin position="229"/>
        <end position="251"/>
    </location>
</feature>
<evidence type="ECO:0000259" key="2">
    <source>
        <dbReference type="Pfam" id="PF02308"/>
    </source>
</evidence>
<accession>A0A2S9KDM4</accession>
<feature type="transmembrane region" description="Helical" evidence="1">
    <location>
        <begin position="88"/>
        <end position="120"/>
    </location>
</feature>
<evidence type="ECO:0000259" key="3">
    <source>
        <dbReference type="Pfam" id="PF13194"/>
    </source>
</evidence>
<feature type="transmembrane region" description="Helical" evidence="1">
    <location>
        <begin position="195"/>
        <end position="217"/>
    </location>
</feature>
<comment type="caution">
    <text evidence="4">The sequence shown here is derived from an EMBL/GenBank/DDBJ whole genome shotgun (WGS) entry which is preliminary data.</text>
</comment>
<dbReference type="Proteomes" id="UP000238326">
    <property type="component" value="Unassembled WGS sequence"/>
</dbReference>
<feature type="transmembrane region" description="Helical" evidence="1">
    <location>
        <begin position="166"/>
        <end position="183"/>
    </location>
</feature>
<feature type="transmembrane region" description="Helical" evidence="1">
    <location>
        <begin position="58"/>
        <end position="76"/>
    </location>
</feature>
<dbReference type="AlphaFoldDB" id="A0A2S9KDM4"/>
<evidence type="ECO:0000313" key="5">
    <source>
        <dbReference type="Proteomes" id="UP000238326"/>
    </source>
</evidence>
<feature type="transmembrane region" description="Helical" evidence="1">
    <location>
        <begin position="258"/>
        <end position="278"/>
    </location>
</feature>
<dbReference type="OrthoDB" id="9813718at2"/>
<keyword evidence="1" id="KW-1133">Transmembrane helix</keyword>
<reference evidence="4 5" key="1">
    <citation type="submission" date="2018-03" db="EMBL/GenBank/DDBJ databases">
        <title>Comparative genomics illustrates the genes involved in a hyperalkaliphilic mechanisms of Serpentinomonas isolated from highly-alkaline calcium-rich serpentinized springs.</title>
        <authorList>
            <person name="Suzuki S."/>
            <person name="Ishii S."/>
            <person name="Walworth N."/>
            <person name="Bird L."/>
            <person name="Kuenen J.G."/>
            <person name="Nealson K.H."/>
        </authorList>
    </citation>
    <scope>NUCLEOTIDE SEQUENCE [LARGE SCALE GENOMIC DNA]</scope>
    <source>
        <strain evidence="4 5">83</strain>
    </source>
</reference>
<dbReference type="Pfam" id="PF02308">
    <property type="entry name" value="MgtC"/>
    <property type="match status" value="1"/>
</dbReference>
<feature type="transmembrane region" description="Helical" evidence="1">
    <location>
        <begin position="400"/>
        <end position="423"/>
    </location>
</feature>
<evidence type="ECO:0000256" key="1">
    <source>
        <dbReference type="SAM" id="Phobius"/>
    </source>
</evidence>
<dbReference type="PANTHER" id="PTHR39084:SF1">
    <property type="entry name" value="DUF4010 DOMAIN-CONTAINING PROTEIN"/>
    <property type="match status" value="1"/>
</dbReference>
<protein>
    <submittedName>
        <fullName evidence="4">Uncharacterized protein</fullName>
    </submittedName>
</protein>
<feature type="transmembrane region" description="Helical" evidence="1">
    <location>
        <begin position="318"/>
        <end position="338"/>
    </location>
</feature>
<organism evidence="4 5">
    <name type="scientific">Malikia spinosa</name>
    <dbReference type="NCBI Taxonomy" id="86180"/>
    <lineage>
        <taxon>Bacteria</taxon>
        <taxon>Pseudomonadati</taxon>
        <taxon>Pseudomonadota</taxon>
        <taxon>Betaproteobacteria</taxon>
        <taxon>Burkholderiales</taxon>
        <taxon>Comamonadaceae</taxon>
        <taxon>Malikia</taxon>
    </lineage>
</organism>
<keyword evidence="1" id="KW-0472">Membrane</keyword>
<keyword evidence="5" id="KW-1185">Reference proteome</keyword>
<feature type="transmembrane region" description="Helical" evidence="1">
    <location>
        <begin position="32"/>
        <end position="51"/>
    </location>
</feature>
<sequence>MAHAAQALAAALGCGLLTGIERERNKGRGPSRALAGLRSFSLACVMGAVAMLTGESTLVAVGVIFLAALCVVARARERTDDPGVTTEIALVLTYLIGVLCILSLPLAAAVAVGQTGILFARERLHAFANNWLRPAEVRDGILLAALALIALPLMPDRPFWGQMLNPHQITQLLTLLLLIQALAHLSRRLLDARQAVALSAIASGFVSSTATVASMGIAVREGRSDARLMAGAGLLSCVATLLQVLLVALAVQPAWLRLLILPALAGAAVALAWGWWLVRGAPTEGPVAVDAGAATTGREGALAAATPDADRMFSLRDAALVAALLTGVQALVYGLGLWLGQGGALAGVLLASLVDLHSALAAVFAPAPPDAAGKALGAAILAISVHAFSKSATAWFAGGWRYLAWLAPGVFGHTAVAVALLAWNL</sequence>
<evidence type="ECO:0000313" key="4">
    <source>
        <dbReference type="EMBL" id="PRD68540.1"/>
    </source>
</evidence>
<name>A0A2S9KDM4_9BURK</name>
<dbReference type="Pfam" id="PF13194">
    <property type="entry name" value="DUF4010"/>
    <property type="match status" value="1"/>
</dbReference>
<dbReference type="InterPro" id="IPR025105">
    <property type="entry name" value="DUF4010"/>
</dbReference>
<keyword evidence="1" id="KW-0812">Transmembrane</keyword>